<gene>
    <name evidence="3" type="ORF">LF296_03060</name>
</gene>
<reference evidence="3" key="1">
    <citation type="journal article" date="2022" name="Front Environ Sci">
        <title>Complete genome sequence analysis of a novel alkane-degrading bacterial strain, Acinetobacter vivianii KJ-1, and its diesel degradation ability.</title>
        <authorList>
            <person name="Zhang Y."/>
            <person name="Song F."/>
            <person name="Wang J."/>
            <person name="Zhao Q."/>
            <person name="Zheng L."/>
            <person name="Wang Z."/>
            <person name="Zhang X."/>
            <person name="Gao Y."/>
            <person name="Chen G."/>
            <person name="Huang Y."/>
        </authorList>
    </citation>
    <scope>NUCLEOTIDE SEQUENCE</scope>
    <source>
        <strain evidence="3">KJ-1</strain>
    </source>
</reference>
<dbReference type="EMBL" id="CP085083">
    <property type="protein sequence ID" value="WDZ52953.1"/>
    <property type="molecule type" value="Genomic_DNA"/>
</dbReference>
<accession>A0AAJ6NME3</accession>
<evidence type="ECO:0000256" key="1">
    <source>
        <dbReference type="SAM" id="MobiDB-lite"/>
    </source>
</evidence>
<keyword evidence="2" id="KW-0472">Membrane</keyword>
<dbReference type="RefSeq" id="WP_272656158.1">
    <property type="nucleotide sequence ID" value="NZ_CP085083.1"/>
</dbReference>
<proteinExistence type="predicted"/>
<dbReference type="KEGG" id="aviv:LF296_03060"/>
<evidence type="ECO:0000256" key="2">
    <source>
        <dbReference type="SAM" id="Phobius"/>
    </source>
</evidence>
<feature type="region of interest" description="Disordered" evidence="1">
    <location>
        <begin position="53"/>
        <end position="73"/>
    </location>
</feature>
<organism evidence="3 4">
    <name type="scientific">Acinetobacter vivianii</name>
    <dbReference type="NCBI Taxonomy" id="1776742"/>
    <lineage>
        <taxon>Bacteria</taxon>
        <taxon>Pseudomonadati</taxon>
        <taxon>Pseudomonadota</taxon>
        <taxon>Gammaproteobacteria</taxon>
        <taxon>Moraxellales</taxon>
        <taxon>Moraxellaceae</taxon>
        <taxon>Acinetobacter</taxon>
    </lineage>
</organism>
<protein>
    <submittedName>
        <fullName evidence="3">Uncharacterized protein</fullName>
    </submittedName>
</protein>
<sequence>MQKLQTSKLMIIGLCIAVIVVVAAVLFNQQQQRKTDIELAQLALEQSKVQQQTADQAKAASEPGEPKLPGIEGLTEDPETQTAHLEVSADDVAGALAAVDSAKASQKAAATERLSYEVDAQYHEGKTLSSKLSRYGLKPIQSAPADLRTTVADIDLMLASHLMEVWGRSAPDQVAKRLEGWSEQGNTITYRTAWDSDRYQCTWYVVQWSKSTDEVINEGYKPCFGR</sequence>
<feature type="transmembrane region" description="Helical" evidence="2">
    <location>
        <begin position="9"/>
        <end position="27"/>
    </location>
</feature>
<dbReference type="AlphaFoldDB" id="A0AAJ6NME3"/>
<reference evidence="3" key="2">
    <citation type="submission" date="2023-02" db="EMBL/GenBank/DDBJ databases">
        <authorList>
            <person name="Huang Y."/>
            <person name="Zhang Y."/>
            <person name="Zhang T."/>
            <person name="Wang J."/>
        </authorList>
    </citation>
    <scope>NUCLEOTIDE SEQUENCE</scope>
    <source>
        <strain evidence="3">KJ-1</strain>
    </source>
</reference>
<name>A0AAJ6NME3_9GAMM</name>
<keyword evidence="2" id="KW-0812">Transmembrane</keyword>
<dbReference type="Proteomes" id="UP001199528">
    <property type="component" value="Chromosome"/>
</dbReference>
<keyword evidence="2" id="KW-1133">Transmembrane helix</keyword>
<evidence type="ECO:0000313" key="4">
    <source>
        <dbReference type="Proteomes" id="UP001199528"/>
    </source>
</evidence>
<evidence type="ECO:0000313" key="3">
    <source>
        <dbReference type="EMBL" id="WDZ52953.1"/>
    </source>
</evidence>